<keyword evidence="4" id="KW-1185">Reference proteome</keyword>
<gene>
    <name evidence="3" type="ORF">CTEN210_16151</name>
</gene>
<dbReference type="Pfam" id="PF05548">
    <property type="entry name" value="Peptidase_M11"/>
    <property type="match status" value="1"/>
</dbReference>
<evidence type="ECO:0000313" key="4">
    <source>
        <dbReference type="Proteomes" id="UP001054902"/>
    </source>
</evidence>
<feature type="region of interest" description="Disordered" evidence="1">
    <location>
        <begin position="488"/>
        <end position="515"/>
    </location>
</feature>
<dbReference type="SUPFAM" id="SSF55486">
    <property type="entry name" value="Metalloproteases ('zincins'), catalytic domain"/>
    <property type="match status" value="1"/>
</dbReference>
<evidence type="ECO:0000256" key="1">
    <source>
        <dbReference type="SAM" id="MobiDB-lite"/>
    </source>
</evidence>
<evidence type="ECO:0000313" key="3">
    <source>
        <dbReference type="EMBL" id="GFH59675.1"/>
    </source>
</evidence>
<sequence>MGSISNISQSSTSFPSHRRLQTEACTLLLKITTYEDGHEEQQVECYDEETNTYSKVESQSSSENIQTELLEKFEKGELHSGQSTILQNGAFFQDGSLILSSAATAGFGHKPHPKGRRLAISGERTYLAVRIIGADKATTASASVISDEWFGTNGDAVNYKSQIEACSYDQVTVKPYSSSGITNGVVTVTIPNTITGKDNGDIRDAANDAVNKLKLSGNIDHTMLCIPPGTNDGWIGYAYLNWDLSVYNDNWCLYPSIQMHEIGHNWDLNHSSQGSNEYGDQSGMMGYSYSSDSTKMCFNAPKNRQLGWYSDKTIRVTSGWSGKLYGLSSYKSAGINDAVILYIPAGTNGFEDDYYISFNGASGINSGTKEGANKVLVYKRSSGTGRAYSYLDRQISSGFSYTDAPLDITVSTISGSTYAQVTVGNAAPSPTPPVTCQDSPLGWYDSDGPDYNCEWYSSGDNCAKLGDSYSGQGGKTANEACCACGGGTTSNDPSPPTPSPTQSPTKTPTEPPIISDSPCSTDFGLLFKWNSTTTVTCDWVKESPSTRCYKRKAKSVCPNACSSTAFWCNLDGRGKFQLNASQNTMKGCAWVRRNPDAVANRCSKGQVALVCRGTCANL</sequence>
<evidence type="ECO:0000259" key="2">
    <source>
        <dbReference type="Pfam" id="PF05548"/>
    </source>
</evidence>
<dbReference type="EMBL" id="BLLK01000069">
    <property type="protein sequence ID" value="GFH59675.1"/>
    <property type="molecule type" value="Genomic_DNA"/>
</dbReference>
<proteinExistence type="predicted"/>
<reference evidence="3 4" key="1">
    <citation type="journal article" date="2021" name="Sci. Rep.">
        <title>The genome of the diatom Chaetoceros tenuissimus carries an ancient integrated fragment of an extant virus.</title>
        <authorList>
            <person name="Hongo Y."/>
            <person name="Kimura K."/>
            <person name="Takaki Y."/>
            <person name="Yoshida Y."/>
            <person name="Baba S."/>
            <person name="Kobayashi G."/>
            <person name="Nagasaki K."/>
            <person name="Hano T."/>
            <person name="Tomaru Y."/>
        </authorList>
    </citation>
    <scope>NUCLEOTIDE SEQUENCE [LARGE SCALE GENOMIC DNA]</scope>
    <source>
        <strain evidence="3 4">NIES-3715</strain>
    </source>
</reference>
<feature type="domain" description="Peptidase M11 gametolysin" evidence="2">
    <location>
        <begin position="137"/>
        <end position="310"/>
    </location>
</feature>
<accession>A0AAD3HDJ7</accession>
<organism evidence="3 4">
    <name type="scientific">Chaetoceros tenuissimus</name>
    <dbReference type="NCBI Taxonomy" id="426638"/>
    <lineage>
        <taxon>Eukaryota</taxon>
        <taxon>Sar</taxon>
        <taxon>Stramenopiles</taxon>
        <taxon>Ochrophyta</taxon>
        <taxon>Bacillariophyta</taxon>
        <taxon>Coscinodiscophyceae</taxon>
        <taxon>Chaetocerotophycidae</taxon>
        <taxon>Chaetocerotales</taxon>
        <taxon>Chaetocerotaceae</taxon>
        <taxon>Chaetoceros</taxon>
    </lineage>
</organism>
<comment type="caution">
    <text evidence="3">The sequence shown here is derived from an EMBL/GenBank/DDBJ whole genome shotgun (WGS) entry which is preliminary data.</text>
</comment>
<name>A0AAD3HDJ7_9STRA</name>
<dbReference type="InterPro" id="IPR008752">
    <property type="entry name" value="Peptidase_M11"/>
</dbReference>
<dbReference type="Proteomes" id="UP001054902">
    <property type="component" value="Unassembled WGS sequence"/>
</dbReference>
<protein>
    <recommendedName>
        <fullName evidence="2">Peptidase M11 gametolysin domain-containing protein</fullName>
    </recommendedName>
</protein>
<dbReference type="AlphaFoldDB" id="A0AAD3HDJ7"/>